<dbReference type="CDD" id="cd06259">
    <property type="entry name" value="YdcF-like"/>
    <property type="match status" value="1"/>
</dbReference>
<dbReference type="GO" id="GO:0005886">
    <property type="term" value="C:plasma membrane"/>
    <property type="evidence" value="ECO:0007669"/>
    <property type="project" value="TreeGrafter"/>
</dbReference>
<dbReference type="InterPro" id="IPR003848">
    <property type="entry name" value="DUF218"/>
</dbReference>
<evidence type="ECO:0000313" key="3">
    <source>
        <dbReference type="Proteomes" id="UP000533476"/>
    </source>
</evidence>
<gene>
    <name evidence="2" type="ORF">HIJ39_22720</name>
</gene>
<organism evidence="2 3">
    <name type="scientific">Sulfobacillus harzensis</name>
    <dbReference type="NCBI Taxonomy" id="2729629"/>
    <lineage>
        <taxon>Bacteria</taxon>
        <taxon>Bacillati</taxon>
        <taxon>Bacillota</taxon>
        <taxon>Clostridia</taxon>
        <taxon>Eubacteriales</taxon>
        <taxon>Clostridiales Family XVII. Incertae Sedis</taxon>
        <taxon>Sulfobacillus</taxon>
    </lineage>
</organism>
<name>A0A7Y0Q6A0_9FIRM</name>
<keyword evidence="3" id="KW-1185">Reference proteome</keyword>
<protein>
    <submittedName>
        <fullName evidence="2">YdcF family protein</fullName>
    </submittedName>
</protein>
<evidence type="ECO:0000313" key="2">
    <source>
        <dbReference type="EMBL" id="NMP25114.1"/>
    </source>
</evidence>
<dbReference type="Gene3D" id="3.40.50.620">
    <property type="entry name" value="HUPs"/>
    <property type="match status" value="1"/>
</dbReference>
<dbReference type="PANTHER" id="PTHR30336:SF20">
    <property type="entry name" value="DUF218 DOMAIN-CONTAINING PROTEIN"/>
    <property type="match status" value="1"/>
</dbReference>
<dbReference type="Pfam" id="PF02698">
    <property type="entry name" value="DUF218"/>
    <property type="match status" value="1"/>
</dbReference>
<proteinExistence type="predicted"/>
<dbReference type="PANTHER" id="PTHR30336">
    <property type="entry name" value="INNER MEMBRANE PROTEIN, PROBABLE PERMEASE"/>
    <property type="match status" value="1"/>
</dbReference>
<dbReference type="AlphaFoldDB" id="A0A7Y0Q6A0"/>
<dbReference type="InterPro" id="IPR014729">
    <property type="entry name" value="Rossmann-like_a/b/a_fold"/>
</dbReference>
<evidence type="ECO:0000259" key="1">
    <source>
        <dbReference type="Pfam" id="PF02698"/>
    </source>
</evidence>
<reference evidence="2 3" key="1">
    <citation type="submission" date="2020-04" db="EMBL/GenBank/DDBJ databases">
        <authorList>
            <person name="Zhang R."/>
            <person name="Schippers A."/>
        </authorList>
    </citation>
    <scope>NUCLEOTIDE SEQUENCE [LARGE SCALE GENOMIC DNA]</scope>
    <source>
        <strain evidence="2 3">DSM 109850</strain>
    </source>
</reference>
<dbReference type="Proteomes" id="UP000533476">
    <property type="component" value="Unassembled WGS sequence"/>
</dbReference>
<dbReference type="InterPro" id="IPR051599">
    <property type="entry name" value="Cell_Envelope_Assoc"/>
</dbReference>
<dbReference type="EMBL" id="JABBVZ010000240">
    <property type="protein sequence ID" value="NMP25114.1"/>
    <property type="molecule type" value="Genomic_DNA"/>
</dbReference>
<sequence length="141" mass="15854">MDMIVILGGADLRARTDFGAHLFHDNLKALVLISGTPQETSTMTRWLTAHGVPDSRQMREAQSYSTWDNARHVGVLLRTMAADTVAVVTSSWHAPRAHAMFARVLRGNEVRLRFCPVPSRTTPWIALLEVLKTTVWLVHRI</sequence>
<accession>A0A7Y0Q6A0</accession>
<feature type="domain" description="DUF218" evidence="1">
    <location>
        <begin position="2"/>
        <end position="132"/>
    </location>
</feature>
<comment type="caution">
    <text evidence="2">The sequence shown here is derived from an EMBL/GenBank/DDBJ whole genome shotgun (WGS) entry which is preliminary data.</text>
</comment>